<dbReference type="KEGG" id="csr:Cspa_c53950"/>
<keyword evidence="6" id="KW-1185">Reference proteome</keyword>
<dbReference type="Gene3D" id="1.10.3210.10">
    <property type="entry name" value="Hypothetical protein af1432"/>
    <property type="match status" value="1"/>
</dbReference>
<evidence type="ECO:0000313" key="5">
    <source>
        <dbReference type="EMBL" id="AGF59140.1"/>
    </source>
</evidence>
<dbReference type="SMART" id="SM00267">
    <property type="entry name" value="GGDEF"/>
    <property type="match status" value="1"/>
</dbReference>
<dbReference type="InterPro" id="IPR037522">
    <property type="entry name" value="HD_GYP_dom"/>
</dbReference>
<dbReference type="PROSITE" id="PS50885">
    <property type="entry name" value="HAMP"/>
    <property type="match status" value="1"/>
</dbReference>
<dbReference type="Pfam" id="PF05228">
    <property type="entry name" value="CHASE4"/>
    <property type="match status" value="1"/>
</dbReference>
<dbReference type="SUPFAM" id="SSF55073">
    <property type="entry name" value="Nucleotide cyclase"/>
    <property type="match status" value="1"/>
</dbReference>
<dbReference type="Gene3D" id="6.10.340.10">
    <property type="match status" value="1"/>
</dbReference>
<dbReference type="InterPro" id="IPR052020">
    <property type="entry name" value="Cyclic_di-GMP/3'3'-cGAMP_PDE"/>
</dbReference>
<dbReference type="EMBL" id="CP004121">
    <property type="protein sequence ID" value="AGF59140.1"/>
    <property type="molecule type" value="Genomic_DNA"/>
</dbReference>
<dbReference type="AlphaFoldDB" id="M1M0P0"/>
<dbReference type="PROSITE" id="PS51832">
    <property type="entry name" value="HD_GYP"/>
    <property type="match status" value="1"/>
</dbReference>
<dbReference type="CDD" id="cd00077">
    <property type="entry name" value="HDc"/>
    <property type="match status" value="1"/>
</dbReference>
<dbReference type="GO" id="GO:0016020">
    <property type="term" value="C:membrane"/>
    <property type="evidence" value="ECO:0007669"/>
    <property type="project" value="InterPro"/>
</dbReference>
<keyword evidence="1" id="KW-0472">Membrane</keyword>
<dbReference type="NCBIfam" id="TIGR00254">
    <property type="entry name" value="GGDEF"/>
    <property type="match status" value="1"/>
</dbReference>
<dbReference type="PANTHER" id="PTHR45228">
    <property type="entry name" value="CYCLIC DI-GMP PHOSPHODIESTERASE TM_0186-RELATED"/>
    <property type="match status" value="1"/>
</dbReference>
<gene>
    <name evidence="5" type="ORF">Cspa_c53950</name>
</gene>
<dbReference type="InterPro" id="IPR043128">
    <property type="entry name" value="Rev_trsase/Diguanyl_cyclase"/>
</dbReference>
<dbReference type="InterPro" id="IPR003607">
    <property type="entry name" value="HD/PDEase_dom"/>
</dbReference>
<evidence type="ECO:0000259" key="4">
    <source>
        <dbReference type="PROSITE" id="PS51832"/>
    </source>
</evidence>
<feature type="domain" description="HAMP" evidence="2">
    <location>
        <begin position="287"/>
        <end position="340"/>
    </location>
</feature>
<feature type="transmembrane region" description="Helical" evidence="1">
    <location>
        <begin position="266"/>
        <end position="290"/>
    </location>
</feature>
<feature type="domain" description="GGDEF" evidence="3">
    <location>
        <begin position="373"/>
        <end position="503"/>
    </location>
</feature>
<organism evidence="5 6">
    <name type="scientific">Clostridium saccharoperbutylacetonicum N1-4(HMT)</name>
    <dbReference type="NCBI Taxonomy" id="931276"/>
    <lineage>
        <taxon>Bacteria</taxon>
        <taxon>Bacillati</taxon>
        <taxon>Bacillota</taxon>
        <taxon>Clostridia</taxon>
        <taxon>Eubacteriales</taxon>
        <taxon>Clostridiaceae</taxon>
        <taxon>Clostridium</taxon>
    </lineage>
</organism>
<dbReference type="Pfam" id="PF13487">
    <property type="entry name" value="HD_5"/>
    <property type="match status" value="1"/>
</dbReference>
<dbReference type="SUPFAM" id="SSF109604">
    <property type="entry name" value="HD-domain/PDEase-like"/>
    <property type="match status" value="1"/>
</dbReference>
<sequence>MSIKHKTLLIGFLSMLSIIGITISIFNFSYFGYIDKEHERRLKRNFEVIDYLINKEEDNMQRLITDWGQWDDTYRFIAEPNQEFVNSNLQEETIENLNLKNIVFVNNNKEIVYSKESSVSKEFSKKLVERLLGVNTNFNGDEGKNGLLSYKEKTYIVAIIPVTSSNKHAKSNGFIIMAREVDKNIITYIEEIAGVKLTLSDFQQENYKQNDEVSFINIDNNTVIYNKKYSEAVKIIKDINGESSISASLIDNGYNNDQIGYFFKSFILQFLGLIVIVLIIDVLIINKYILKRLSKLTKFMEKVGKSKDTSLNIEISGKDEVYKLAAATNKMLSELNCANDEIRFLSYCDKLTKLNNRAYIEKILDELDENKFENYFILMGDLNGLKLTNDALGHFEGDKLLVLVGKILKEICAEDDVISRWGGDEFVILVRNKDSYYVTDLIDRIKEKCNNETEFHFKISIAWGYAGYYEENSNTENVMSLAEKRMYRSKLMENKSARSAAIQSLLKTLHEKDSETEEHTIRIKWLSLKLGKKLGLTTEKLDELELLSSLHDIGKIGIPENILMKPGKLTDEEWVIMKTHCDIGYRIASSTPELAHIANKILAHHERYDGTGYPNKLKGEEIPLLSRIISIVDSYDVMTHRRIYKETYEKEYVIEELKKCSGEQFDPYLVKEFIKLLEEENILL</sequence>
<dbReference type="Pfam" id="PF00990">
    <property type="entry name" value="GGDEF"/>
    <property type="match status" value="1"/>
</dbReference>
<dbReference type="Gene3D" id="3.30.70.270">
    <property type="match status" value="1"/>
</dbReference>
<name>M1M0P0_9CLOT</name>
<evidence type="ECO:0000256" key="1">
    <source>
        <dbReference type="SAM" id="Phobius"/>
    </source>
</evidence>
<dbReference type="OrthoDB" id="9804747at2"/>
<dbReference type="GO" id="GO:0007165">
    <property type="term" value="P:signal transduction"/>
    <property type="evidence" value="ECO:0007669"/>
    <property type="project" value="InterPro"/>
</dbReference>
<dbReference type="Proteomes" id="UP000011728">
    <property type="component" value="Chromosome"/>
</dbReference>
<evidence type="ECO:0000313" key="6">
    <source>
        <dbReference type="Proteomes" id="UP000011728"/>
    </source>
</evidence>
<reference evidence="5 6" key="1">
    <citation type="submission" date="2013-02" db="EMBL/GenBank/DDBJ databases">
        <title>Genome sequence of Clostridium saccharoperbutylacetonicum N1-4(HMT).</title>
        <authorList>
            <person name="Poehlein A."/>
            <person name="Daniel R."/>
        </authorList>
    </citation>
    <scope>NUCLEOTIDE SEQUENCE [LARGE SCALE GENOMIC DNA]</scope>
    <source>
        <strain evidence="6">N1-4(HMT)</strain>
    </source>
</reference>
<dbReference type="RefSeq" id="WP_015395447.1">
    <property type="nucleotide sequence ID" value="NC_020291.1"/>
</dbReference>
<keyword evidence="1" id="KW-1133">Transmembrane helix</keyword>
<keyword evidence="1" id="KW-0812">Transmembrane</keyword>
<dbReference type="CDD" id="cd01949">
    <property type="entry name" value="GGDEF"/>
    <property type="match status" value="1"/>
</dbReference>
<accession>M1M0P0</accession>
<dbReference type="PROSITE" id="PS50887">
    <property type="entry name" value="GGDEF"/>
    <property type="match status" value="1"/>
</dbReference>
<proteinExistence type="predicted"/>
<dbReference type="SMART" id="SM00471">
    <property type="entry name" value="HDc"/>
    <property type="match status" value="1"/>
</dbReference>
<dbReference type="InterPro" id="IPR007892">
    <property type="entry name" value="CHASE4"/>
</dbReference>
<dbReference type="PATRIC" id="fig|931276.5.peg.5450"/>
<evidence type="ECO:0000259" key="3">
    <source>
        <dbReference type="PROSITE" id="PS50887"/>
    </source>
</evidence>
<dbReference type="STRING" id="36745.CLSAP_51420"/>
<dbReference type="PANTHER" id="PTHR45228:SF1">
    <property type="entry name" value="CYCLIC DI-GMP PHOSPHODIESTERASE TM_0186"/>
    <property type="match status" value="1"/>
</dbReference>
<protein>
    <submittedName>
        <fullName evidence="5">Diguanylate cyclase (GGDEF) domain-containing protein</fullName>
    </submittedName>
</protein>
<dbReference type="CDD" id="cd06225">
    <property type="entry name" value="HAMP"/>
    <property type="match status" value="1"/>
</dbReference>
<feature type="domain" description="HD-GYP" evidence="4">
    <location>
        <begin position="494"/>
        <end position="684"/>
    </location>
</feature>
<feature type="transmembrane region" description="Helical" evidence="1">
    <location>
        <begin position="7"/>
        <end position="33"/>
    </location>
</feature>
<dbReference type="InterPro" id="IPR029787">
    <property type="entry name" value="Nucleotide_cyclase"/>
</dbReference>
<dbReference type="InterPro" id="IPR003660">
    <property type="entry name" value="HAMP_dom"/>
</dbReference>
<dbReference type="InterPro" id="IPR000160">
    <property type="entry name" value="GGDEF_dom"/>
</dbReference>
<dbReference type="eggNOG" id="COG3437">
    <property type="taxonomic scope" value="Bacteria"/>
</dbReference>
<evidence type="ECO:0000259" key="2">
    <source>
        <dbReference type="PROSITE" id="PS50885"/>
    </source>
</evidence>
<dbReference type="HOGENOM" id="CLU_000445_92_8_9"/>